<reference evidence="1" key="1">
    <citation type="submission" date="2018-12" db="EMBL/GenBank/DDBJ databases">
        <authorList>
            <person name="Will S."/>
            <person name="Neumann-Schaal M."/>
            <person name="Henke P."/>
        </authorList>
    </citation>
    <scope>NUCLEOTIDE SEQUENCE</scope>
    <source>
        <strain evidence="1">PCC 7102</strain>
    </source>
</reference>
<evidence type="ECO:0000313" key="2">
    <source>
        <dbReference type="Proteomes" id="UP000271624"/>
    </source>
</evidence>
<evidence type="ECO:0008006" key="3">
    <source>
        <dbReference type="Google" id="ProtNLM"/>
    </source>
</evidence>
<protein>
    <recommendedName>
        <fullName evidence="3">DUF1643 domain-containing protein</fullName>
    </recommendedName>
</protein>
<name>A0A433V4J1_9CYAN</name>
<comment type="caution">
    <text evidence="1">The sequence shown here is derived from an EMBL/GenBank/DDBJ whole genome shotgun (WGS) entry which is preliminary data.</text>
</comment>
<gene>
    <name evidence="1" type="ORF">DSM106972_070190</name>
</gene>
<reference evidence="1" key="2">
    <citation type="journal article" date="2019" name="Genome Biol. Evol.">
        <title>Day and night: Metabolic profiles and evolutionary relationships of six axenic non-marine cyanobacteria.</title>
        <authorList>
            <person name="Will S.E."/>
            <person name="Henke P."/>
            <person name="Boedeker C."/>
            <person name="Huang S."/>
            <person name="Brinkmann H."/>
            <person name="Rohde M."/>
            <person name="Jarek M."/>
            <person name="Friedl T."/>
            <person name="Seufert S."/>
            <person name="Schumacher M."/>
            <person name="Overmann J."/>
            <person name="Neumann-Schaal M."/>
            <person name="Petersen J."/>
        </authorList>
    </citation>
    <scope>NUCLEOTIDE SEQUENCE [LARGE SCALE GENOMIC DNA]</scope>
    <source>
        <strain evidence="1">PCC 7102</strain>
    </source>
</reference>
<dbReference type="Pfam" id="PF07799">
    <property type="entry name" value="DUF1643"/>
    <property type="match status" value="1"/>
</dbReference>
<evidence type="ECO:0000313" key="1">
    <source>
        <dbReference type="EMBL" id="RUT01013.1"/>
    </source>
</evidence>
<sequence>MYLELDKIWYDVYASIIIMRKSARIVGDYRYLLSRKWDASKPKITFVMLNPSTADAKQDDRTLRKCIHFAKSLGYGSLQVVNLFAYRATKPRELRKVTDPVGPKNNFYIQLATRRTSLIIVAWGTHGGFQGRDKVVQNLISSKQTLYCLGVTKYGYPRHPLYLKKNTKPIIF</sequence>
<dbReference type="AlphaFoldDB" id="A0A433V4J1"/>
<organism evidence="1 2">
    <name type="scientific">Dulcicalothrix desertica PCC 7102</name>
    <dbReference type="NCBI Taxonomy" id="232991"/>
    <lineage>
        <taxon>Bacteria</taxon>
        <taxon>Bacillati</taxon>
        <taxon>Cyanobacteriota</taxon>
        <taxon>Cyanophyceae</taxon>
        <taxon>Nostocales</taxon>
        <taxon>Calotrichaceae</taxon>
        <taxon>Dulcicalothrix</taxon>
    </lineage>
</organism>
<dbReference type="InterPro" id="IPR012441">
    <property type="entry name" value="DUF1643"/>
</dbReference>
<proteinExistence type="predicted"/>
<dbReference type="EMBL" id="RSCL01000021">
    <property type="protein sequence ID" value="RUT01013.1"/>
    <property type="molecule type" value="Genomic_DNA"/>
</dbReference>
<accession>A0A433V4J1</accession>
<dbReference type="Proteomes" id="UP000271624">
    <property type="component" value="Unassembled WGS sequence"/>
</dbReference>
<keyword evidence="2" id="KW-1185">Reference proteome</keyword>